<sequence length="210" mass="23172">MLQNLMNLFLANYKALKWSHLLLMIVAIMLSSASYGQCSSRQSKSIAAGMGYSYNGGAVEGRSGLVYTFSYQNKIGRRDQLRFSPNFTFGTYKGAGGYKGRDEFYRVSSIGIDLNYDLVRIKHISLVSSVGVLGAYSRGLLGTGGYEPNFMGSEYFNRVYGAAKAAVAIRINKPTSRVAMELVPASLSLGPNHFNWTMAMFKLEYKLIGK</sequence>
<protein>
    <recommendedName>
        <fullName evidence="3">Outer membrane protein beta-barrel domain-containing protein</fullName>
    </recommendedName>
</protein>
<gene>
    <name evidence="1" type="ORF">GCM10007049_34490</name>
</gene>
<comment type="caution">
    <text evidence="1">The sequence shown here is derived from an EMBL/GenBank/DDBJ whole genome shotgun (WGS) entry which is preliminary data.</text>
</comment>
<evidence type="ECO:0000313" key="2">
    <source>
        <dbReference type="Proteomes" id="UP000619457"/>
    </source>
</evidence>
<proteinExistence type="predicted"/>
<name>A0A918Q8Z8_9BACT</name>
<dbReference type="Proteomes" id="UP000619457">
    <property type="component" value="Unassembled WGS sequence"/>
</dbReference>
<reference evidence="1" key="2">
    <citation type="submission" date="2020-09" db="EMBL/GenBank/DDBJ databases">
        <authorList>
            <person name="Sun Q."/>
            <person name="Kim S."/>
        </authorList>
    </citation>
    <scope>NUCLEOTIDE SEQUENCE</scope>
    <source>
        <strain evidence="1">KCTC 12368</strain>
    </source>
</reference>
<evidence type="ECO:0000313" key="1">
    <source>
        <dbReference type="EMBL" id="GGZ38452.1"/>
    </source>
</evidence>
<keyword evidence="2" id="KW-1185">Reference proteome</keyword>
<accession>A0A918Q8Z8</accession>
<dbReference type="RefSeq" id="WP_018473538.1">
    <property type="nucleotide sequence ID" value="NZ_BMWX01000008.1"/>
</dbReference>
<evidence type="ECO:0008006" key="3">
    <source>
        <dbReference type="Google" id="ProtNLM"/>
    </source>
</evidence>
<dbReference type="AlphaFoldDB" id="A0A918Q8Z8"/>
<dbReference type="EMBL" id="BMWX01000008">
    <property type="protein sequence ID" value="GGZ38452.1"/>
    <property type="molecule type" value="Genomic_DNA"/>
</dbReference>
<reference evidence="1" key="1">
    <citation type="journal article" date="2014" name="Int. J. Syst. Evol. Microbiol.">
        <title>Complete genome sequence of Corynebacterium casei LMG S-19264T (=DSM 44701T), isolated from a smear-ripened cheese.</title>
        <authorList>
            <consortium name="US DOE Joint Genome Institute (JGI-PGF)"/>
            <person name="Walter F."/>
            <person name="Albersmeier A."/>
            <person name="Kalinowski J."/>
            <person name="Ruckert C."/>
        </authorList>
    </citation>
    <scope>NUCLEOTIDE SEQUENCE</scope>
    <source>
        <strain evidence="1">KCTC 12368</strain>
    </source>
</reference>
<organism evidence="1 2">
    <name type="scientific">Echinicola pacifica</name>
    <dbReference type="NCBI Taxonomy" id="346377"/>
    <lineage>
        <taxon>Bacteria</taxon>
        <taxon>Pseudomonadati</taxon>
        <taxon>Bacteroidota</taxon>
        <taxon>Cytophagia</taxon>
        <taxon>Cytophagales</taxon>
        <taxon>Cyclobacteriaceae</taxon>
        <taxon>Echinicola</taxon>
    </lineage>
</organism>